<dbReference type="EMBL" id="JPKY01000103">
    <property type="protein sequence ID" value="KFH42154.1"/>
    <property type="molecule type" value="Genomic_DNA"/>
</dbReference>
<feature type="compositionally biased region" description="Basic and acidic residues" evidence="2">
    <location>
        <begin position="109"/>
        <end position="119"/>
    </location>
</feature>
<accession>A0A086SYH2</accession>
<dbReference type="CDD" id="cd00067">
    <property type="entry name" value="GAL4"/>
    <property type="match status" value="1"/>
</dbReference>
<sequence length="315" mass="33089">MARRKRPYVPKIKGCYECSQRRIDCDRTGPSCNKCSSRGLSCSGFGVKYRFRNGFAPGRKTPTSKSRSSNPYASTTSQASPESASVSPSSVDSEGGGGGGGQTYGWYTDGHDTDGHDGRGPGAGLSSVSVGFGSHVLSHPHLPGAGEVGTTTTATTTTYGVNMFDHHRTQDGSSPASYSSDMILEAFIETGGSLLSFAPQEPEEPHCDTHEAGCHEATAVYEEPSRPHGDDRDVFDIIAEYASILGSEETAPSPPSHGPGEKPEMGSTNTEVLPSQPPATVPTAAHWYAPVSPAAGLGQISPSKQFLLNHCKARP</sequence>
<keyword evidence="5" id="KW-1185">Reference proteome</keyword>
<evidence type="ECO:0000313" key="4">
    <source>
        <dbReference type="EMBL" id="KFH42154.1"/>
    </source>
</evidence>
<reference evidence="5" key="1">
    <citation type="journal article" date="2014" name="Genome Announc.">
        <title>Genome sequence and annotation of Acremonium chrysogenum, producer of the beta-lactam antibiotic cephalosporin C.</title>
        <authorList>
            <person name="Terfehr D."/>
            <person name="Dahlmann T.A."/>
            <person name="Specht T."/>
            <person name="Zadra I."/>
            <person name="Kuernsteiner H."/>
            <person name="Kueck U."/>
        </authorList>
    </citation>
    <scope>NUCLEOTIDE SEQUENCE [LARGE SCALE GENOMIC DNA]</scope>
    <source>
        <strain evidence="5">ATCC 11550 / CBS 779.69 / DSM 880 / IAM 14645 / JCM 23072 / IMI 49137</strain>
    </source>
</reference>
<dbReference type="Pfam" id="PF00172">
    <property type="entry name" value="Zn_clus"/>
    <property type="match status" value="1"/>
</dbReference>
<dbReference type="OrthoDB" id="5386330at2759"/>
<feature type="compositionally biased region" description="Polar residues" evidence="2">
    <location>
        <begin position="61"/>
        <end position="76"/>
    </location>
</feature>
<proteinExistence type="predicted"/>
<evidence type="ECO:0000259" key="3">
    <source>
        <dbReference type="PROSITE" id="PS50048"/>
    </source>
</evidence>
<keyword evidence="1" id="KW-0539">Nucleus</keyword>
<feature type="compositionally biased region" description="Gly residues" evidence="2">
    <location>
        <begin position="94"/>
        <end position="103"/>
    </location>
</feature>
<dbReference type="InterPro" id="IPR036864">
    <property type="entry name" value="Zn2-C6_fun-type_DNA-bd_sf"/>
</dbReference>
<dbReference type="SUPFAM" id="SSF57701">
    <property type="entry name" value="Zn2/Cys6 DNA-binding domain"/>
    <property type="match status" value="1"/>
</dbReference>
<feature type="region of interest" description="Disordered" evidence="2">
    <location>
        <begin position="53"/>
        <end position="127"/>
    </location>
</feature>
<evidence type="ECO:0000313" key="5">
    <source>
        <dbReference type="Proteomes" id="UP000029964"/>
    </source>
</evidence>
<dbReference type="GO" id="GO:0000981">
    <property type="term" value="F:DNA-binding transcription factor activity, RNA polymerase II-specific"/>
    <property type="evidence" value="ECO:0007669"/>
    <property type="project" value="InterPro"/>
</dbReference>
<dbReference type="InterPro" id="IPR001138">
    <property type="entry name" value="Zn2Cys6_DnaBD"/>
</dbReference>
<organism evidence="4 5">
    <name type="scientific">Hapsidospora chrysogenum (strain ATCC 11550 / CBS 779.69 / DSM 880 / IAM 14645 / JCM 23072 / IMI 49137)</name>
    <name type="common">Acremonium chrysogenum</name>
    <dbReference type="NCBI Taxonomy" id="857340"/>
    <lineage>
        <taxon>Eukaryota</taxon>
        <taxon>Fungi</taxon>
        <taxon>Dikarya</taxon>
        <taxon>Ascomycota</taxon>
        <taxon>Pezizomycotina</taxon>
        <taxon>Sordariomycetes</taxon>
        <taxon>Hypocreomycetidae</taxon>
        <taxon>Hypocreales</taxon>
        <taxon>Bionectriaceae</taxon>
        <taxon>Hapsidospora</taxon>
    </lineage>
</organism>
<feature type="region of interest" description="Disordered" evidence="2">
    <location>
        <begin position="247"/>
        <end position="282"/>
    </location>
</feature>
<dbReference type="PROSITE" id="PS50048">
    <property type="entry name" value="ZN2_CY6_FUNGAL_2"/>
    <property type="match status" value="1"/>
</dbReference>
<dbReference type="AlphaFoldDB" id="A0A086SYH2"/>
<protein>
    <submittedName>
        <fullName evidence="4">Acriflavine sensitivity control protein acr-like protein</fullName>
    </submittedName>
</protein>
<comment type="caution">
    <text evidence="4">The sequence shown here is derived from an EMBL/GenBank/DDBJ whole genome shotgun (WGS) entry which is preliminary data.</text>
</comment>
<dbReference type="PROSITE" id="PS00463">
    <property type="entry name" value="ZN2_CY6_FUNGAL_1"/>
    <property type="match status" value="1"/>
</dbReference>
<dbReference type="Proteomes" id="UP000029964">
    <property type="component" value="Unassembled WGS sequence"/>
</dbReference>
<dbReference type="HOGENOM" id="CLU_882687_0_0_1"/>
<feature type="compositionally biased region" description="Low complexity" evidence="2">
    <location>
        <begin position="77"/>
        <end position="93"/>
    </location>
</feature>
<feature type="domain" description="Zn(2)-C6 fungal-type" evidence="3">
    <location>
        <begin position="14"/>
        <end position="43"/>
    </location>
</feature>
<dbReference type="Gene3D" id="4.10.240.10">
    <property type="entry name" value="Zn(2)-C6 fungal-type DNA-binding domain"/>
    <property type="match status" value="1"/>
</dbReference>
<evidence type="ECO:0000256" key="2">
    <source>
        <dbReference type="SAM" id="MobiDB-lite"/>
    </source>
</evidence>
<dbReference type="GO" id="GO:0008270">
    <property type="term" value="F:zinc ion binding"/>
    <property type="evidence" value="ECO:0007669"/>
    <property type="project" value="InterPro"/>
</dbReference>
<evidence type="ECO:0000256" key="1">
    <source>
        <dbReference type="ARBA" id="ARBA00023242"/>
    </source>
</evidence>
<gene>
    <name evidence="4" type="ORF">ACRE_071310</name>
</gene>
<name>A0A086SYH2_HAPC1</name>